<feature type="region of interest" description="Disordered" evidence="1">
    <location>
        <begin position="77"/>
        <end position="109"/>
    </location>
</feature>
<protein>
    <recommendedName>
        <fullName evidence="4">Plasmid segregation centromere-binding protein ParR</fullName>
    </recommendedName>
</protein>
<evidence type="ECO:0008006" key="4">
    <source>
        <dbReference type="Google" id="ProtNLM"/>
    </source>
</evidence>
<dbReference type="Proteomes" id="UP001200313">
    <property type="component" value="Unassembled WGS sequence"/>
</dbReference>
<evidence type="ECO:0000313" key="2">
    <source>
        <dbReference type="EMBL" id="MCG4527305.1"/>
    </source>
</evidence>
<gene>
    <name evidence="2" type="ORF">L0P79_09460</name>
</gene>
<dbReference type="RefSeq" id="WP_238074060.1">
    <property type="nucleotide sequence ID" value="NZ_JAKNJB010000014.1"/>
</dbReference>
<dbReference type="EMBL" id="JAKNJB010000014">
    <property type="protein sequence ID" value="MCG4527305.1"/>
    <property type="molecule type" value="Genomic_DNA"/>
</dbReference>
<sequence length="128" mass="14040">MADKKSPGRFTLNFNVEDPKQLAVVNILNRQGRTKAQFITDAILHYMNCPESPAIDLPPPQLDEERIKQIVRSLLQEQAPPSVQPPSPSIQGEPAQTEEPPASVHIAGDTPFDEDQLAAIAKTMAAFN</sequence>
<name>A0ABS9M9Y0_9FIRM</name>
<keyword evidence="3" id="KW-1185">Reference proteome</keyword>
<reference evidence="2 3" key="1">
    <citation type="submission" date="2022-01" db="EMBL/GenBank/DDBJ databases">
        <title>Collection of gut derived symbiotic bacterial strains cultured from healthy donors.</title>
        <authorList>
            <person name="Lin H."/>
            <person name="Kohout C."/>
            <person name="Waligurski E."/>
            <person name="Pamer E.G."/>
        </authorList>
    </citation>
    <scope>NUCLEOTIDE SEQUENCE [LARGE SCALE GENOMIC DNA]</scope>
    <source>
        <strain evidence="2 3">DFI.3.7</strain>
    </source>
</reference>
<evidence type="ECO:0000313" key="3">
    <source>
        <dbReference type="Proteomes" id="UP001200313"/>
    </source>
</evidence>
<organism evidence="2 3">
    <name type="scientific">Intestinimonas massiliensis</name>
    <name type="common">ex Afouda et al. 2020</name>
    <dbReference type="NCBI Taxonomy" id="1673721"/>
    <lineage>
        <taxon>Bacteria</taxon>
        <taxon>Bacillati</taxon>
        <taxon>Bacillota</taxon>
        <taxon>Clostridia</taxon>
        <taxon>Eubacteriales</taxon>
        <taxon>Intestinimonas</taxon>
    </lineage>
</organism>
<accession>A0ABS9M9Y0</accession>
<comment type="caution">
    <text evidence="2">The sequence shown here is derived from an EMBL/GenBank/DDBJ whole genome shotgun (WGS) entry which is preliminary data.</text>
</comment>
<evidence type="ECO:0000256" key="1">
    <source>
        <dbReference type="SAM" id="MobiDB-lite"/>
    </source>
</evidence>
<proteinExistence type="predicted"/>